<gene>
    <name evidence="1" type="ORF">MLAC_46330</name>
</gene>
<sequence length="157" mass="16019">MLGPAAWAAPADTGEEPTPCKGEQIAVSTSPTQVAVGHRALTLIFTLASGAAPCTLSGYPDVESGAGGPLIHAKPTPRGYMGGLPATDTVPPTATLSLAQRAQAIVEGMAIDGNGNQCPTYTDLRVNLPNTVEVFTVPTTIEACQLQVHPITDTLSA</sequence>
<dbReference type="STRING" id="169765.AWC15_01555"/>
<protein>
    <submittedName>
        <fullName evidence="1">Uncharacterized protein</fullName>
    </submittedName>
</protein>
<name>A0A1X1Y3T2_9MYCO</name>
<dbReference type="AlphaFoldDB" id="A0A1X1Y3T2"/>
<evidence type="ECO:0000313" key="1">
    <source>
        <dbReference type="EMBL" id="BBX99339.1"/>
    </source>
</evidence>
<dbReference type="Proteomes" id="UP000466396">
    <property type="component" value="Chromosome"/>
</dbReference>
<dbReference type="InterPro" id="IPR025326">
    <property type="entry name" value="DUF4232"/>
</dbReference>
<dbReference type="Pfam" id="PF14016">
    <property type="entry name" value="DUF4232"/>
    <property type="match status" value="1"/>
</dbReference>
<dbReference type="KEGG" id="mlj:MLAC_46330"/>
<reference evidence="1 2" key="1">
    <citation type="journal article" date="2019" name="Emerg. Microbes Infect.">
        <title>Comprehensive subspecies identification of 175 nontuberculous mycobacteria species based on 7547 genomic profiles.</title>
        <authorList>
            <person name="Matsumoto Y."/>
            <person name="Kinjo T."/>
            <person name="Motooka D."/>
            <person name="Nabeya D."/>
            <person name="Jung N."/>
            <person name="Uechi K."/>
            <person name="Horii T."/>
            <person name="Iida T."/>
            <person name="Fujita J."/>
            <person name="Nakamura S."/>
        </authorList>
    </citation>
    <scope>NUCLEOTIDE SEQUENCE [LARGE SCALE GENOMIC DNA]</scope>
    <source>
        <strain evidence="1 2">JCM 15657</strain>
    </source>
</reference>
<dbReference type="EMBL" id="AP022581">
    <property type="protein sequence ID" value="BBX99339.1"/>
    <property type="molecule type" value="Genomic_DNA"/>
</dbReference>
<proteinExistence type="predicted"/>
<accession>A0A1X1Y3T2</accession>
<keyword evidence="2" id="KW-1185">Reference proteome</keyword>
<organism evidence="1 2">
    <name type="scientific">Mycobacterium lacus</name>
    <dbReference type="NCBI Taxonomy" id="169765"/>
    <lineage>
        <taxon>Bacteria</taxon>
        <taxon>Bacillati</taxon>
        <taxon>Actinomycetota</taxon>
        <taxon>Actinomycetes</taxon>
        <taxon>Mycobacteriales</taxon>
        <taxon>Mycobacteriaceae</taxon>
        <taxon>Mycobacterium</taxon>
    </lineage>
</organism>
<evidence type="ECO:0000313" key="2">
    <source>
        <dbReference type="Proteomes" id="UP000466396"/>
    </source>
</evidence>